<dbReference type="AlphaFoldDB" id="A0A3Q9UW25"/>
<keyword evidence="2" id="KW-0547">Nucleotide-binding</keyword>
<sequence>MTERTLQFRTPPDSVDVVHEMLAQLWEEREDVDEMDRFAFETALIELTANVIQHSCSTTAIVCRLGVEVDDDSLRALLVDSADPPGIDTSPRAMPDAFAESGRGIALIQALVTTFDYERSASHNVWSLCRNRTPAAP</sequence>
<dbReference type="CDD" id="cd16936">
    <property type="entry name" value="HATPase_RsbW-like"/>
    <property type="match status" value="1"/>
</dbReference>
<dbReference type="InterPro" id="IPR003594">
    <property type="entry name" value="HATPase_dom"/>
</dbReference>
<accession>A0A3Q9UW25</accession>
<name>A0A3Q9UW25_9MICO</name>
<gene>
    <name evidence="2" type="ORF">C1I64_07175</name>
</gene>
<dbReference type="KEGG" id="rfs:C1I64_07175"/>
<dbReference type="GO" id="GO:0005524">
    <property type="term" value="F:ATP binding"/>
    <property type="evidence" value="ECO:0007669"/>
    <property type="project" value="UniProtKB-KW"/>
</dbReference>
<keyword evidence="2" id="KW-0067">ATP-binding</keyword>
<dbReference type="EMBL" id="CP028137">
    <property type="protein sequence ID" value="AZZ51851.1"/>
    <property type="molecule type" value="Genomic_DNA"/>
</dbReference>
<evidence type="ECO:0000313" key="2">
    <source>
        <dbReference type="EMBL" id="AZZ51851.1"/>
    </source>
</evidence>
<dbReference type="Pfam" id="PF13581">
    <property type="entry name" value="HATPase_c_2"/>
    <property type="match status" value="1"/>
</dbReference>
<dbReference type="RefSeq" id="WP_123446403.1">
    <property type="nucleotide sequence ID" value="NZ_CP028137.1"/>
</dbReference>
<evidence type="ECO:0000313" key="3">
    <source>
        <dbReference type="Proteomes" id="UP000285317"/>
    </source>
</evidence>
<proteinExistence type="predicted"/>
<protein>
    <submittedName>
        <fullName evidence="2">ATP-binding protein</fullName>
    </submittedName>
</protein>
<reference evidence="3" key="1">
    <citation type="submission" date="2018-03" db="EMBL/GenBank/DDBJ databases">
        <title>Bacteriophage NCPPB3778 and a type I-E CRISPR drive the evolution of the US Biological Select Agent, Rathayibacter toxicus.</title>
        <authorList>
            <person name="Davis E.W.II."/>
            <person name="Tabima J.F."/>
            <person name="Weisberg A.J."/>
            <person name="Dantas Lopes L."/>
            <person name="Wiseman M.S."/>
            <person name="Wiseman M.S."/>
            <person name="Pupko T."/>
            <person name="Belcher M.S."/>
            <person name="Sechler A.J."/>
            <person name="Tancos M.A."/>
            <person name="Schroeder B.K."/>
            <person name="Murray T.D."/>
            <person name="Luster D.G."/>
            <person name="Schneider W.L."/>
            <person name="Rogers E."/>
            <person name="Andreote F.D."/>
            <person name="Grunwald N.J."/>
            <person name="Putnam M.L."/>
            <person name="Chang J.H."/>
        </authorList>
    </citation>
    <scope>NUCLEOTIDE SEQUENCE [LARGE SCALE GENOMIC DNA]</scope>
    <source>
        <strain evidence="3">DSM 15932</strain>
    </source>
</reference>
<dbReference type="InterPro" id="IPR036890">
    <property type="entry name" value="HATPase_C_sf"/>
</dbReference>
<dbReference type="Proteomes" id="UP000285317">
    <property type="component" value="Chromosome"/>
</dbReference>
<evidence type="ECO:0000259" key="1">
    <source>
        <dbReference type="Pfam" id="PF13581"/>
    </source>
</evidence>
<dbReference type="Gene3D" id="3.30.565.10">
    <property type="entry name" value="Histidine kinase-like ATPase, C-terminal domain"/>
    <property type="match status" value="1"/>
</dbReference>
<feature type="domain" description="Histidine kinase/HSP90-like ATPase" evidence="1">
    <location>
        <begin position="12"/>
        <end position="125"/>
    </location>
</feature>
<organism evidence="2 3">
    <name type="scientific">Rathayibacter festucae DSM 15932</name>
    <dbReference type="NCBI Taxonomy" id="1328866"/>
    <lineage>
        <taxon>Bacteria</taxon>
        <taxon>Bacillati</taxon>
        <taxon>Actinomycetota</taxon>
        <taxon>Actinomycetes</taxon>
        <taxon>Micrococcales</taxon>
        <taxon>Microbacteriaceae</taxon>
        <taxon>Rathayibacter</taxon>
    </lineage>
</organism>